<sequence>MRQSIHAKALPWDSQGPNMYFRAPESFLYDS</sequence>
<name>A0A834TZW9_9FABA</name>
<comment type="caution">
    <text evidence="1">The sequence shown here is derived from an EMBL/GenBank/DDBJ whole genome shotgun (WGS) entry which is preliminary data.</text>
</comment>
<evidence type="ECO:0000313" key="1">
    <source>
        <dbReference type="EMBL" id="KAF7826934.1"/>
    </source>
</evidence>
<protein>
    <submittedName>
        <fullName evidence="1">Uncharacterized protein</fullName>
    </submittedName>
</protein>
<gene>
    <name evidence="1" type="ORF">G2W53_018098</name>
</gene>
<dbReference type="Proteomes" id="UP000634136">
    <property type="component" value="Unassembled WGS sequence"/>
</dbReference>
<proteinExistence type="predicted"/>
<keyword evidence="2" id="KW-1185">Reference proteome</keyword>
<dbReference type="EMBL" id="JAAIUW010000006">
    <property type="protein sequence ID" value="KAF7826934.1"/>
    <property type="molecule type" value="Genomic_DNA"/>
</dbReference>
<accession>A0A834TZW9</accession>
<reference evidence="1" key="1">
    <citation type="submission" date="2020-09" db="EMBL/GenBank/DDBJ databases">
        <title>Genome-Enabled Discovery of Anthraquinone Biosynthesis in Senna tora.</title>
        <authorList>
            <person name="Kang S.-H."/>
            <person name="Pandey R.P."/>
            <person name="Lee C.-M."/>
            <person name="Sim J.-S."/>
            <person name="Jeong J.-T."/>
            <person name="Choi B.-S."/>
            <person name="Jung M."/>
            <person name="Ginzburg D."/>
            <person name="Zhao K."/>
            <person name="Won S.Y."/>
            <person name="Oh T.-J."/>
            <person name="Yu Y."/>
            <person name="Kim N.-H."/>
            <person name="Lee O.R."/>
            <person name="Lee T.-H."/>
            <person name="Bashyal P."/>
            <person name="Kim T.-S."/>
            <person name="Lee W.-H."/>
            <person name="Kawkins C."/>
            <person name="Kim C.-K."/>
            <person name="Kim J.S."/>
            <person name="Ahn B.O."/>
            <person name="Rhee S.Y."/>
            <person name="Sohng J.K."/>
        </authorList>
    </citation>
    <scope>NUCLEOTIDE SEQUENCE</scope>
    <source>
        <tissue evidence="1">Leaf</tissue>
    </source>
</reference>
<dbReference type="AlphaFoldDB" id="A0A834TZW9"/>
<evidence type="ECO:0000313" key="2">
    <source>
        <dbReference type="Proteomes" id="UP000634136"/>
    </source>
</evidence>
<organism evidence="1 2">
    <name type="scientific">Senna tora</name>
    <dbReference type="NCBI Taxonomy" id="362788"/>
    <lineage>
        <taxon>Eukaryota</taxon>
        <taxon>Viridiplantae</taxon>
        <taxon>Streptophyta</taxon>
        <taxon>Embryophyta</taxon>
        <taxon>Tracheophyta</taxon>
        <taxon>Spermatophyta</taxon>
        <taxon>Magnoliopsida</taxon>
        <taxon>eudicotyledons</taxon>
        <taxon>Gunneridae</taxon>
        <taxon>Pentapetalae</taxon>
        <taxon>rosids</taxon>
        <taxon>fabids</taxon>
        <taxon>Fabales</taxon>
        <taxon>Fabaceae</taxon>
        <taxon>Caesalpinioideae</taxon>
        <taxon>Cassia clade</taxon>
        <taxon>Senna</taxon>
    </lineage>
</organism>